<feature type="domain" description="Apical junction molecule ajm1 alpha/beta" evidence="2">
    <location>
        <begin position="3333"/>
        <end position="3443"/>
    </location>
</feature>
<feature type="compositionally biased region" description="Basic and acidic residues" evidence="1">
    <location>
        <begin position="3154"/>
        <end position="3165"/>
    </location>
</feature>
<feature type="region of interest" description="Disordered" evidence="1">
    <location>
        <begin position="2859"/>
        <end position="3081"/>
    </location>
</feature>
<feature type="compositionally biased region" description="Basic and acidic residues" evidence="1">
    <location>
        <begin position="1113"/>
        <end position="1137"/>
    </location>
</feature>
<feature type="compositionally biased region" description="Basic and acidic residues" evidence="1">
    <location>
        <begin position="2319"/>
        <end position="2328"/>
    </location>
</feature>
<feature type="compositionally biased region" description="Basic and acidic residues" evidence="1">
    <location>
        <begin position="2439"/>
        <end position="2448"/>
    </location>
</feature>
<feature type="region of interest" description="Disordered" evidence="1">
    <location>
        <begin position="2001"/>
        <end position="2029"/>
    </location>
</feature>
<dbReference type="EnsemblMetazoa" id="CLYHEMT003416.1">
    <property type="protein sequence ID" value="CLYHEMP003416.1"/>
    <property type="gene ID" value="CLYHEMG003416"/>
</dbReference>
<dbReference type="RefSeq" id="XP_066920510.1">
    <property type="nucleotide sequence ID" value="XM_067064409.1"/>
</dbReference>
<accession>A0A7M5V4H2</accession>
<feature type="compositionally biased region" description="Basic residues" evidence="1">
    <location>
        <begin position="2954"/>
        <end position="2966"/>
    </location>
</feature>
<feature type="compositionally biased region" description="Basic and acidic residues" evidence="1">
    <location>
        <begin position="453"/>
        <end position="465"/>
    </location>
</feature>
<feature type="compositionally biased region" description="Basic and acidic residues" evidence="1">
    <location>
        <begin position="822"/>
        <end position="839"/>
    </location>
</feature>
<keyword evidence="4" id="KW-1185">Reference proteome</keyword>
<feature type="region of interest" description="Disordered" evidence="1">
    <location>
        <begin position="1743"/>
        <end position="1767"/>
    </location>
</feature>
<feature type="region of interest" description="Disordered" evidence="1">
    <location>
        <begin position="2310"/>
        <end position="2341"/>
    </location>
</feature>
<sequence length="3574" mass="402412">MQSSLQHRTVKRSHSPTLIGEIGALDQIYEDGSSDQTKETNTRDPLLTSDMTDPNSKFTAAAENQSSRFAAEQTHVPAGSTKLYCPPTPDTVRRRNLEIVVETDELEIEEIKPTKDHSIVIQNKLNTEYDNESEENIVVETCQKDKEKTDNELIREIPKEQSIKPEQHKNESCSEEYSQTEVTKEGNSHENIIDIPDEATNEIFDENEIKPVIDQTQEFCPVTLPATEEKPSKSLEEQDIILKELSKEKSSVVPSEDTSNSITEEESQRNVQPVLFTESEIYPIDTQKQEAVPSLFEEDLVVANPLTIDKRDVSTPIEKEITKEQSVHLDIEPGVVVEEDSSITPLKEHQLILPTPVVEQEEKTFDIATEVIIPIYVEEQKASPEPPNDHTEVTTEQVLQGLDDAVVRDSPIFTEGDSLVEPPGDDAREIDEEQYPETAAQLSDIATSEDSEETPKTFKDSRETRNREEELTIRVVEIDQLQSEASIEWVENQDLSVEQPEEHQSVNKQANEQIEQFPINEESIHQLAPECETNTPTSCIVENIKGHTAELIINTSIEGIDESTDPIIASPNQKDIDYLGSNQKEKLVIDSAKVVNNQSITAVAPQLKEEQASLDCEQGQEIDNNITTNEEKSLTEAVQEDICSPIEIYVTECEPETTATDNTEEKPVQITITEELFSPIEIHVTECQPETPVEDLSSGEADQDIAPEEALSEDIFEPGKDQEEILPSIYTQPTDYQSEDEDLISPIDKLPVIRENEESDFIEGINQQEPISLIEGLPVEKEPFDQPKDTEKHIPTQDLIVEDQSNHGESISPTYSQSAESNPDKSDNTEHTPKDHNQEDPIIPVEALSTECCPEQRIEKDKEQDETMGNLLTKIFETDKLYDVPLDRVEQLGGQIIISEHGDYAIINFEGKTKEYKIDKVKLRNQNSKVLNKKLRDSRDLNELFQQLESLDCVDENKDQPLLASLTTDNSDKGNVYDLDSLSKLKTLNDHEDDAVLERDQDSSPKQHEHVLNENNELIVNESGCLTLLSTNVPNDSLLDEEKSSSSNNSYKAVNQNEIDLVVFKKDCCIEREIEKTCTGVDNEQKQLLSNVIERDSNVEKSLSQGQVIATEETNKSDENQLQEQGEKEPISISENDRSIPIALQSELNQEVNIESVTYCQPVISTVDENSSGGEIEEKESKQRPQGDLIDRPDAFIQKVTDNTNYPSGHKNVNNLTASNKKNDSIIVDDELRFKETRSNTTDVVVQSHQGVNQYQDFDDYSCSSQLLQTKDQQLNRICEKINKSTTNEQDLFISAKNEITLIQKSLDEKDANYDEFVIFQQRSKSLTDLTKTDLLKRDEITDLRRTQSMDYLHRRSKPKIILSAKMPHHHSTSKIKETNLDDLMQMLQNKPTSPAAGTSTYDFILQLNDENNNNNESLTISQHGEKEPEFSPSLESSYSETEIDPYSSESEDDDFKTPITPHEKLSDNFKDCLHSDSIQTLKIDERTADEKASNVNVDTTLDLSSTVKDDHKSPTVNNEELIPNFVVEHVDNIISRAQEIVYTEQTVPDYDTDQSLKTESQDDQKTMRHPINRKEIDSSEPLELHPKEHQYETVDKAEPIDSLDNIAQQDIDTPANSDEEDTVEITTNASAHVEHFVNDILQKATDILRTEQQQVQQEEIICPIDTIEVESFPGQPLDENVLQHLTALVPEGVQIGDGFSFSDSDSISESSLVDEPLDEQEQLDGDLLHHLESLLPDGVHLSSAEESDQESSEQEEDVEDEKVDHQEKSIEIDISFVRTYVHNILQNAIKILEQEQLSTNQIGDEQTSTNQIQLKEEIANQNEEALQNNFETLSVPSEVAKEETNQPENVEEMSKQQQQVEEHTMKQDPSLFAVLSDVCDAYAPKTQDPNKTENLQSVVGSLADFEVNAAKDDVSCMAMIDTITNEKPPISKETQLESSNPMKSQSANSSPFKSQSSTSRSLQDALSIHDETFDGHLKDAILVKHKSSDSIDTLDMSLSSISDSEIPDTPELTHVSRDQTHDDESSFDSSECQLHITSESLSNDNSEITDVSRMDATLDETLDLSKDEGFLSSTPRKGVPPVAKERTVFEEIVETRTEIVVESTYEVENDPQISDVEDCGDNKNDQDKGDNIPLIVVEDLVDSTVDTLQQQENTENEVSEIQPKGDNIPKIVEELVDSTIESECNEAPRILDESTLSLAEGDIMDTTIDLKEAVIGEQTEPLNVAKKLLLDEESPVNKRKGKVKRNDSWRFSSDYRLSSSSQSLIDSIECDMEDEFLDGLDPEEDKIHQDVQEMLDVRGSLRSVDDVDKAPKKLTTLRSKDDGDNKVSPRRLKKGDKGREWKSKSLHSIFSTDQMETDIDNINEQELVSIMKSPKLKEKHQGVFVTDVDKAFKSSPSTPTNETKKPKKYVVVSRRSNIRKYSADIPTTDDGLSTGLETRSKSLDTKRAPAVRSLIPKTKKHEKKANNLHQETDIDLEDEAFETEPSTTSTATAIDVPPLTVKATAGVPADFPATKDVETKQDAEVELPSSTTVEAVIETVVKQVTESQKEIKPVDDTTVRAIDEADVSKIVSNEPATEGNTPTSDTKVDNIVELLNEANKGLNDQDSLLTQSDNKRFVITEEIIKTDVEQEVEKSPEMLLNGMRVHADEPAAQEYVQTDLHILHIDQSDERMKPKEVIVNVPTGHIKATIQGRAVEKNRRNRDSWDILADEPKLTEKSPTDNKLVIEKGLFKRESHVNGNVIEQKHLSWNILDLKEQDEKLLDDFFKNGYMNEPVNKRNSNDIGFLFEKYQREREALKKLQEKETKRYSVGSMSDFSEISSVSDDEAPEESRKQGWSDIEDPEISLNKAISEGMDSDLFKPIQRSGNHVDPSTPKAETAPSSAFSPVLRRNENKATKPFSPSKQPLSPSKGKTEETKIKPLPEPVKPDFVPEVSTFSEEDLGSMVMAQAVSAVRKRRGGRGRGRRNVNAEQQLASQPASTPETKTPEITAPVNTVPQSPPKPPRGIPKRTTAPVFEVSVETTQVAPLSQENVQKLNASLPLDRKRTDSSSNSTEATIKSSMRKPLQEPPITSPRSSSAQRMRDLNQNYLPSPKSPRLIQKSASMNFQAPTSPRLQPKALNLNQTQSPKSPRWEPTSPKSPRIQPSPRSAKHLTPRESGNKKLRPDFANGNNNNNTRSYDYINSMPDIFHKSKLASGDIEYCEEDYNSEASLMSDIGIDSTFEGSIVDDQMLLYPSLHTNANDIRSKAMINEFTDSSGDESFTTEQTDRFRQQIPTSATERTVYCGYTGCSHKQVMVGNEKSKFISCNSCFTCYCSKTCKRMHWLDHRKSCFFGRINVYIKTIVRKCEKENKFNSFLKTFALKNYRAIGRGCVVLTFNSPSEAKEMTSQKAERLAHQPTYSTIDNVIKKNKQSKHSKVLCQSLLDYDPEQEFVVNISIRIGKTRTSNSKKRTSNVVRCARISSIEIPDLFDKALSSYYIRTFCLPRVAVNDYMNDVEVRRYYCKELSFSLKRCGVRLKLDYPEAYEKLSRYVEDERPFLPIVLYGQKSGKNYKCILHQGKYNHSEEARGEGVLV</sequence>
<feature type="region of interest" description="Disordered" evidence="1">
    <location>
        <begin position="2818"/>
        <end position="2843"/>
    </location>
</feature>
<feature type="region of interest" description="Disordered" evidence="1">
    <location>
        <begin position="246"/>
        <end position="270"/>
    </location>
</feature>
<evidence type="ECO:0000256" key="1">
    <source>
        <dbReference type="SAM" id="MobiDB-lite"/>
    </source>
</evidence>
<feature type="region of interest" description="Disordered" evidence="1">
    <location>
        <begin position="3108"/>
        <end position="3175"/>
    </location>
</feature>
<evidence type="ECO:0000259" key="2">
    <source>
        <dbReference type="Pfam" id="PF26649"/>
    </source>
</evidence>
<feature type="region of interest" description="Disordered" evidence="1">
    <location>
        <begin position="1168"/>
        <end position="1188"/>
    </location>
</feature>
<dbReference type="InterPro" id="IPR038825">
    <property type="entry name" value="Apical_junction"/>
</dbReference>
<feature type="region of interest" description="Disordered" evidence="1">
    <location>
        <begin position="1414"/>
        <end position="1469"/>
    </location>
</feature>
<dbReference type="PANTHER" id="PTHR21517:SF3">
    <property type="entry name" value="APICAL JUNCTION COMPONENT 1 HOMOLOG"/>
    <property type="match status" value="1"/>
</dbReference>
<feature type="compositionally biased region" description="Polar residues" evidence="1">
    <location>
        <begin position="1933"/>
        <end position="1964"/>
    </location>
</feature>
<feature type="compositionally biased region" description="Basic and acidic residues" evidence="1">
    <location>
        <begin position="2015"/>
        <end position="2025"/>
    </location>
</feature>
<feature type="region of interest" description="Disordered" evidence="1">
    <location>
        <begin position="806"/>
        <end position="845"/>
    </location>
</feature>
<evidence type="ECO:0000313" key="3">
    <source>
        <dbReference type="EnsemblMetazoa" id="CLYHEMP003416.1"/>
    </source>
</evidence>
<feature type="compositionally biased region" description="Polar residues" evidence="1">
    <location>
        <begin position="3020"/>
        <end position="3037"/>
    </location>
</feature>
<feature type="compositionally biased region" description="Polar residues" evidence="1">
    <location>
        <begin position="807"/>
        <end position="821"/>
    </location>
</feature>
<dbReference type="GO" id="GO:0005886">
    <property type="term" value="C:plasma membrane"/>
    <property type="evidence" value="ECO:0007669"/>
    <property type="project" value="TreeGrafter"/>
</dbReference>
<feature type="region of interest" description="Disordered" evidence="1">
    <location>
        <begin position="438"/>
        <end position="465"/>
    </location>
</feature>
<feature type="region of interest" description="Disordered" evidence="1">
    <location>
        <begin position="2424"/>
        <end position="2449"/>
    </location>
</feature>
<dbReference type="InterPro" id="IPR058586">
    <property type="entry name" value="Ajm-1"/>
</dbReference>
<dbReference type="GO" id="GO:0043296">
    <property type="term" value="C:apical junction complex"/>
    <property type="evidence" value="ECO:0007669"/>
    <property type="project" value="TreeGrafter"/>
</dbReference>
<dbReference type="Proteomes" id="UP000594262">
    <property type="component" value="Unplaced"/>
</dbReference>
<dbReference type="CDD" id="cd20335">
    <property type="entry name" value="BRcat_RBR"/>
    <property type="match status" value="1"/>
</dbReference>
<feature type="region of interest" description="Disordered" evidence="1">
    <location>
        <begin position="1926"/>
        <end position="1964"/>
    </location>
</feature>
<feature type="compositionally biased region" description="Acidic residues" evidence="1">
    <location>
        <begin position="1746"/>
        <end position="1762"/>
    </location>
</feature>
<feature type="compositionally biased region" description="Basic and acidic residues" evidence="1">
    <location>
        <begin position="1179"/>
        <end position="1188"/>
    </location>
</feature>
<name>A0A7M5V4H2_9CNID</name>
<dbReference type="OrthoDB" id="6431454at2759"/>
<feature type="compositionally biased region" description="Polar residues" evidence="1">
    <location>
        <begin position="3049"/>
        <end position="3060"/>
    </location>
</feature>
<proteinExistence type="predicted"/>
<reference evidence="3" key="1">
    <citation type="submission" date="2021-01" db="UniProtKB">
        <authorList>
            <consortium name="EnsemblMetazoa"/>
        </authorList>
    </citation>
    <scope>IDENTIFICATION</scope>
</reference>
<organism evidence="3 4">
    <name type="scientific">Clytia hemisphaerica</name>
    <dbReference type="NCBI Taxonomy" id="252671"/>
    <lineage>
        <taxon>Eukaryota</taxon>
        <taxon>Metazoa</taxon>
        <taxon>Cnidaria</taxon>
        <taxon>Hydrozoa</taxon>
        <taxon>Hydroidolina</taxon>
        <taxon>Leptothecata</taxon>
        <taxon>Obeliida</taxon>
        <taxon>Clytiidae</taxon>
        <taxon>Clytia</taxon>
    </lineage>
</organism>
<feature type="region of interest" description="Disordered" evidence="1">
    <location>
        <begin position="159"/>
        <end position="187"/>
    </location>
</feature>
<dbReference type="GeneID" id="136807785"/>
<feature type="compositionally biased region" description="Basic and acidic residues" evidence="1">
    <location>
        <begin position="2912"/>
        <end position="2921"/>
    </location>
</feature>
<dbReference type="GO" id="GO:0045216">
    <property type="term" value="P:cell-cell junction organization"/>
    <property type="evidence" value="ECO:0007669"/>
    <property type="project" value="InterPro"/>
</dbReference>
<protein>
    <recommendedName>
        <fullName evidence="2">Apical junction molecule ajm1 alpha/beta domain-containing protein</fullName>
    </recommendedName>
</protein>
<evidence type="ECO:0000313" key="4">
    <source>
        <dbReference type="Proteomes" id="UP000594262"/>
    </source>
</evidence>
<dbReference type="PANTHER" id="PTHR21517">
    <property type="entry name" value="APICAL JUNCTION COMPONENT 1 HOMOLOG"/>
    <property type="match status" value="1"/>
</dbReference>
<feature type="region of interest" description="Disordered" evidence="1">
    <location>
        <begin position="1"/>
        <end position="54"/>
    </location>
</feature>
<feature type="compositionally biased region" description="Polar residues" evidence="1">
    <location>
        <begin position="2969"/>
        <end position="2984"/>
    </location>
</feature>
<dbReference type="Pfam" id="PF26649">
    <property type="entry name" value="Ajm-1"/>
    <property type="match status" value="1"/>
</dbReference>
<feature type="compositionally biased region" description="Polar residues" evidence="1">
    <location>
        <begin position="252"/>
        <end position="262"/>
    </location>
</feature>
<feature type="compositionally biased region" description="Basic and acidic residues" evidence="1">
    <location>
        <begin position="159"/>
        <end position="172"/>
    </location>
</feature>
<feature type="region of interest" description="Disordered" evidence="1">
    <location>
        <begin position="1100"/>
        <end position="1137"/>
    </location>
</feature>